<evidence type="ECO:0000313" key="7">
    <source>
        <dbReference type="Proteomes" id="UP000033187"/>
    </source>
</evidence>
<dbReference type="Proteomes" id="UP000033187">
    <property type="component" value="Chromosome 1"/>
</dbReference>
<dbReference type="InterPro" id="IPR006311">
    <property type="entry name" value="TAT_signal"/>
</dbReference>
<dbReference type="GO" id="GO:0016787">
    <property type="term" value="F:hydrolase activity"/>
    <property type="evidence" value="ECO:0007669"/>
    <property type="project" value="UniProtKB-KW"/>
</dbReference>
<proteinExistence type="inferred from homology"/>
<dbReference type="InterPro" id="IPR051013">
    <property type="entry name" value="MBL_superfamily_lactonases"/>
</dbReference>
<gene>
    <name evidence="6" type="ORF">YBN1229_v1_3681</name>
</gene>
<comment type="similarity">
    <text evidence="1">Belongs to the metallo-beta-lactamase superfamily.</text>
</comment>
<evidence type="ECO:0000256" key="3">
    <source>
        <dbReference type="ARBA" id="ARBA00022801"/>
    </source>
</evidence>
<dbReference type="RefSeq" id="WP_046479360.1">
    <property type="nucleotide sequence ID" value="NZ_LN829118.1"/>
</dbReference>
<evidence type="ECO:0000259" key="5">
    <source>
        <dbReference type="SMART" id="SM00849"/>
    </source>
</evidence>
<name>A0A0D6JJU7_9HYPH</name>
<dbReference type="AlphaFoldDB" id="A0A0D6JJU7"/>
<keyword evidence="4" id="KW-0862">Zinc</keyword>
<dbReference type="KEGG" id="fiy:BN1229_v1_3681"/>
<dbReference type="InterPro" id="IPR036866">
    <property type="entry name" value="RibonucZ/Hydroxyglut_hydro"/>
</dbReference>
<sequence length="321" mass="35216">MSRDRNKPENAEETLACNRRQFVIGAGAVTTLAATGFPFPTAAAETIKFGEFEILPLSDGHLMLPARLFAPNAEESARAAAFAAAGHKGDQIRRPLNVTLIRNGDEQILVDVGSGPRFMATAGKLIDDVDANGIDREAITTVVFTHAHPDHIWGTTDDFDELVFPNARYLISEEEYNYWMADDILSKLPEDRQGFATGAQRNIDAVKDKLETFKPGADVVTGVTTLETGGHTPGHISLEISQGNESFIVLGDALTHHIVSFQHPDWISGNDHEPERAIKTRQKLLDKMANEKTRLIGYHLPDPGVGRVERDGTAYKYVSES</sequence>
<dbReference type="CDD" id="cd07720">
    <property type="entry name" value="OPHC2-like_MBL-fold"/>
    <property type="match status" value="1"/>
</dbReference>
<dbReference type="Pfam" id="PF00753">
    <property type="entry name" value="Lactamase_B"/>
    <property type="match status" value="1"/>
</dbReference>
<dbReference type="SUPFAM" id="SSF56281">
    <property type="entry name" value="Metallo-hydrolase/oxidoreductase"/>
    <property type="match status" value="1"/>
</dbReference>
<dbReference type="GO" id="GO:0046872">
    <property type="term" value="F:metal ion binding"/>
    <property type="evidence" value="ECO:0007669"/>
    <property type="project" value="UniProtKB-KW"/>
</dbReference>
<reference evidence="7" key="1">
    <citation type="submission" date="2015-02" db="EMBL/GenBank/DDBJ databases">
        <authorList>
            <person name="Chooi Y.-H."/>
        </authorList>
    </citation>
    <scope>NUCLEOTIDE SEQUENCE [LARGE SCALE GENOMIC DNA]</scope>
    <source>
        <strain evidence="7">strain Y</strain>
    </source>
</reference>
<keyword evidence="7" id="KW-1185">Reference proteome</keyword>
<dbReference type="EMBL" id="LN829119">
    <property type="protein sequence ID" value="CPR22248.1"/>
    <property type="molecule type" value="Genomic_DNA"/>
</dbReference>
<dbReference type="PANTHER" id="PTHR42978:SF6">
    <property type="entry name" value="QUORUM-QUENCHING LACTONASE YTNP-RELATED"/>
    <property type="match status" value="1"/>
</dbReference>
<evidence type="ECO:0000313" key="6">
    <source>
        <dbReference type="EMBL" id="CPR22248.1"/>
    </source>
</evidence>
<dbReference type="PROSITE" id="PS51318">
    <property type="entry name" value="TAT"/>
    <property type="match status" value="1"/>
</dbReference>
<evidence type="ECO:0000256" key="4">
    <source>
        <dbReference type="ARBA" id="ARBA00022833"/>
    </source>
</evidence>
<dbReference type="KEGG" id="fil:BN1229_v1_3687"/>
<keyword evidence="3" id="KW-0378">Hydrolase</keyword>
<dbReference type="SMART" id="SM00849">
    <property type="entry name" value="Lactamase_B"/>
    <property type="match status" value="1"/>
</dbReference>
<dbReference type="InterPro" id="IPR001279">
    <property type="entry name" value="Metallo-B-lactamas"/>
</dbReference>
<dbReference type="PANTHER" id="PTHR42978">
    <property type="entry name" value="QUORUM-QUENCHING LACTONASE YTNP-RELATED-RELATED"/>
    <property type="match status" value="1"/>
</dbReference>
<keyword evidence="2" id="KW-0479">Metal-binding</keyword>
<protein>
    <submittedName>
        <fullName evidence="6">Metallo-beta-lactamase family protein</fullName>
    </submittedName>
</protein>
<accession>A0A0D6JJU7</accession>
<evidence type="ECO:0000256" key="1">
    <source>
        <dbReference type="ARBA" id="ARBA00007749"/>
    </source>
</evidence>
<organism evidence="6 7">
    <name type="scientific">Candidatus Filomicrobium marinum</name>
    <dbReference type="NCBI Taxonomy" id="1608628"/>
    <lineage>
        <taxon>Bacteria</taxon>
        <taxon>Pseudomonadati</taxon>
        <taxon>Pseudomonadota</taxon>
        <taxon>Alphaproteobacteria</taxon>
        <taxon>Hyphomicrobiales</taxon>
        <taxon>Hyphomicrobiaceae</taxon>
        <taxon>Filomicrobium</taxon>
    </lineage>
</organism>
<dbReference type="Gene3D" id="3.60.15.10">
    <property type="entry name" value="Ribonuclease Z/Hydroxyacylglutathione hydrolase-like"/>
    <property type="match status" value="1"/>
</dbReference>
<dbReference type="OrthoDB" id="9773738at2"/>
<evidence type="ECO:0000256" key="2">
    <source>
        <dbReference type="ARBA" id="ARBA00022723"/>
    </source>
</evidence>
<feature type="domain" description="Metallo-beta-lactamase" evidence="5">
    <location>
        <begin position="95"/>
        <end position="299"/>
    </location>
</feature>